<protein>
    <submittedName>
        <fullName evidence="2">Uncharacterized protein</fullName>
    </submittedName>
</protein>
<evidence type="ECO:0000313" key="3">
    <source>
        <dbReference type="Proteomes" id="UP001050975"/>
    </source>
</evidence>
<organism evidence="2 3">
    <name type="scientific">Microseira wollei NIES-4236</name>
    <dbReference type="NCBI Taxonomy" id="2530354"/>
    <lineage>
        <taxon>Bacteria</taxon>
        <taxon>Bacillati</taxon>
        <taxon>Cyanobacteriota</taxon>
        <taxon>Cyanophyceae</taxon>
        <taxon>Oscillatoriophycideae</taxon>
        <taxon>Aerosakkonematales</taxon>
        <taxon>Aerosakkonemataceae</taxon>
        <taxon>Microseira</taxon>
    </lineage>
</organism>
<evidence type="ECO:0000256" key="1">
    <source>
        <dbReference type="SAM" id="MobiDB-lite"/>
    </source>
</evidence>
<feature type="region of interest" description="Disordered" evidence="1">
    <location>
        <begin position="36"/>
        <end position="57"/>
    </location>
</feature>
<feature type="compositionally biased region" description="Basic and acidic residues" evidence="1">
    <location>
        <begin position="41"/>
        <end position="50"/>
    </location>
</feature>
<sequence length="57" mass="6230">MLAFFMDLRSSNSLLEGRMILTKRGELVDVYIATSGSVGNQDRDDTDLRGRGAIPAV</sequence>
<dbReference type="EMBL" id="BLAY01000193">
    <property type="protein sequence ID" value="GET43003.1"/>
    <property type="molecule type" value="Genomic_DNA"/>
</dbReference>
<keyword evidence="3" id="KW-1185">Reference proteome</keyword>
<comment type="caution">
    <text evidence="2">The sequence shown here is derived from an EMBL/GenBank/DDBJ whole genome shotgun (WGS) entry which is preliminary data.</text>
</comment>
<dbReference type="Proteomes" id="UP001050975">
    <property type="component" value="Unassembled WGS sequence"/>
</dbReference>
<reference evidence="2" key="1">
    <citation type="submission" date="2019-10" db="EMBL/GenBank/DDBJ databases">
        <title>Draft genome sequece of Microseira wollei NIES-4236.</title>
        <authorList>
            <person name="Yamaguchi H."/>
            <person name="Suzuki S."/>
            <person name="Kawachi M."/>
        </authorList>
    </citation>
    <scope>NUCLEOTIDE SEQUENCE</scope>
    <source>
        <strain evidence="2">NIES-4236</strain>
    </source>
</reference>
<accession>A0AAV3XMX8</accession>
<dbReference type="AlphaFoldDB" id="A0AAV3XMX8"/>
<evidence type="ECO:0000313" key="2">
    <source>
        <dbReference type="EMBL" id="GET43003.1"/>
    </source>
</evidence>
<name>A0AAV3XMX8_9CYAN</name>
<proteinExistence type="predicted"/>
<gene>
    <name evidence="2" type="ORF">MiSe_78230</name>
</gene>